<reference evidence="2" key="2">
    <citation type="submission" date="2021-02" db="EMBL/GenBank/DDBJ databases">
        <title>Aspergillus puulaauensis MK2 genome sequence.</title>
        <authorList>
            <person name="Futagami T."/>
            <person name="Mori K."/>
            <person name="Kadooka C."/>
            <person name="Tanaka T."/>
        </authorList>
    </citation>
    <scope>NUCLEOTIDE SEQUENCE</scope>
    <source>
        <strain evidence="2">MK2</strain>
    </source>
</reference>
<feature type="region of interest" description="Disordered" evidence="1">
    <location>
        <begin position="203"/>
        <end position="245"/>
    </location>
</feature>
<dbReference type="Pfam" id="PF14388">
    <property type="entry name" value="DUF4419"/>
    <property type="match status" value="1"/>
</dbReference>
<keyword evidence="3" id="KW-1185">Reference proteome</keyword>
<dbReference type="InterPro" id="IPR025533">
    <property type="entry name" value="DUF4419"/>
</dbReference>
<dbReference type="GO" id="GO:0003824">
    <property type="term" value="F:catalytic activity"/>
    <property type="evidence" value="ECO:0007669"/>
    <property type="project" value="InterPro"/>
</dbReference>
<gene>
    <name evidence="2" type="ORF">APUU_40218S</name>
</gene>
<dbReference type="AlphaFoldDB" id="A0A7R7XNB7"/>
<dbReference type="Gene3D" id="3.40.50.1580">
    <property type="entry name" value="Nucleoside phosphorylase domain"/>
    <property type="match status" value="1"/>
</dbReference>
<dbReference type="PANTHER" id="PTHR46082:SF11">
    <property type="entry name" value="AAA+ ATPASE DOMAIN-CONTAINING PROTEIN-RELATED"/>
    <property type="match status" value="1"/>
</dbReference>
<dbReference type="InterPro" id="IPR035994">
    <property type="entry name" value="Nucleoside_phosphorylase_sf"/>
</dbReference>
<dbReference type="Proteomes" id="UP000654913">
    <property type="component" value="Chromosome 4"/>
</dbReference>
<accession>A0A7R7XNB7</accession>
<dbReference type="GO" id="GO:0009116">
    <property type="term" value="P:nucleoside metabolic process"/>
    <property type="evidence" value="ECO:0007669"/>
    <property type="project" value="InterPro"/>
</dbReference>
<dbReference type="KEGG" id="apuu:APUU_40218S"/>
<proteinExistence type="predicted"/>
<feature type="compositionally biased region" description="Basic and acidic residues" evidence="1">
    <location>
        <begin position="10"/>
        <end position="21"/>
    </location>
</feature>
<dbReference type="Gene3D" id="1.20.120.1060">
    <property type="match status" value="1"/>
</dbReference>
<dbReference type="InterPro" id="IPR053137">
    <property type="entry name" value="NLR-like"/>
</dbReference>
<dbReference type="SUPFAM" id="SSF53167">
    <property type="entry name" value="Purine and uridine phosphorylases"/>
    <property type="match status" value="1"/>
</dbReference>
<dbReference type="EMBL" id="AP024446">
    <property type="protein sequence ID" value="BCS23774.1"/>
    <property type="molecule type" value="Genomic_DNA"/>
</dbReference>
<reference evidence="2" key="1">
    <citation type="submission" date="2021-01" db="EMBL/GenBank/DDBJ databases">
        <authorList>
            <consortium name="Aspergillus puulaauensis MK2 genome sequencing consortium"/>
            <person name="Kazuki M."/>
            <person name="Futagami T."/>
        </authorList>
    </citation>
    <scope>NUCLEOTIDE SEQUENCE</scope>
    <source>
        <strain evidence="2">MK2</strain>
    </source>
</reference>
<organism evidence="2 3">
    <name type="scientific">Aspergillus puulaauensis</name>
    <dbReference type="NCBI Taxonomy" id="1220207"/>
    <lineage>
        <taxon>Eukaryota</taxon>
        <taxon>Fungi</taxon>
        <taxon>Dikarya</taxon>
        <taxon>Ascomycota</taxon>
        <taxon>Pezizomycotina</taxon>
        <taxon>Eurotiomycetes</taxon>
        <taxon>Eurotiomycetidae</taxon>
        <taxon>Eurotiales</taxon>
        <taxon>Aspergillaceae</taxon>
        <taxon>Aspergillus</taxon>
    </lineage>
</organism>
<evidence type="ECO:0008006" key="4">
    <source>
        <dbReference type="Google" id="ProtNLM"/>
    </source>
</evidence>
<name>A0A7R7XNB7_9EURO</name>
<dbReference type="OrthoDB" id="4492694at2759"/>
<protein>
    <recommendedName>
        <fullName evidence="4">Nucleoside phosphorylase domain-containing protein</fullName>
    </recommendedName>
</protein>
<evidence type="ECO:0000256" key="1">
    <source>
        <dbReference type="SAM" id="MobiDB-lite"/>
    </source>
</evidence>
<sequence>MGCSQSHTSTQEHDDAPRYHEKIQEVSVNVRTRDDYQIAWICTVPAARDAANAMLDETHHSVPRRQGDANEYIFGRMGRYSVVITSFPPGLSGLTIATETAMHIRYSFRFIEVCFLVSVGGGTPGESDIRLGDIVVSKPTKKFPGVMGYDIRNVRNGRHSPIGVFNKPPELAMNTVFALHTEQIPHCTSPAVTQFYNEARAHNSRLRDQSNHPGGDSDFLFASESQHASRDSSSRRLNQWRPRSDNQPRIFYGTIASGEKAITDVSARDRFAREYGILCCETQAAGVVDLLPCLVVCGVSSYADSHPSRQWEGYAAVVAAAYAKEIVLALPWQNNVVAGTISRRRELNFYINANAEDLRSFFVAHEGQKELTTIDAGTIHTVDFGKIALKFTKLIEENVVDDELRDWIMPDFSTTTQSDSVVAAILMMGALQEYFSYKSMLLCGIPSVTLLGERADWVRLLKKLDKLNQLGDQPARFAQLLRPILNHFVLSFDSPESPEVRSFWGKCAERHGGSGIDELTGWVSAFIFWNKKGSLLYEEKIHPVSSPEFVARNTDLGLDDVLSRRVDTDDIPPRFASVPITVVDNGKKINTVMVAGLVGIQARSSGAILDETEETGLDTIQPLSGWWMYEKKREKGK</sequence>
<evidence type="ECO:0000313" key="3">
    <source>
        <dbReference type="Proteomes" id="UP000654913"/>
    </source>
</evidence>
<feature type="region of interest" description="Disordered" evidence="1">
    <location>
        <begin position="1"/>
        <end position="21"/>
    </location>
</feature>
<evidence type="ECO:0000313" key="2">
    <source>
        <dbReference type="EMBL" id="BCS23774.1"/>
    </source>
</evidence>
<dbReference type="RefSeq" id="XP_041555968.1">
    <property type="nucleotide sequence ID" value="XM_041703266.1"/>
</dbReference>
<dbReference type="PANTHER" id="PTHR46082">
    <property type="entry name" value="ATP/GTP-BINDING PROTEIN-RELATED"/>
    <property type="match status" value="1"/>
</dbReference>
<dbReference type="GeneID" id="64973779"/>